<name>A0A855U3W1_ENTFL</name>
<evidence type="ECO:0000313" key="1">
    <source>
        <dbReference type="EMBL" id="PTN77594.1"/>
    </source>
</evidence>
<dbReference type="SUPFAM" id="SSF160719">
    <property type="entry name" value="gpW/gp25-like"/>
    <property type="match status" value="1"/>
</dbReference>
<comment type="caution">
    <text evidence="1">The sequence shown here is derived from an EMBL/GenBank/DDBJ whole genome shotgun (WGS) entry which is preliminary data.</text>
</comment>
<dbReference type="Pfam" id="PF10934">
    <property type="entry name" value="Sheath_initiator"/>
    <property type="match status" value="1"/>
</dbReference>
<dbReference type="EMBL" id="PZZH01000001">
    <property type="protein sequence ID" value="PTN77594.1"/>
    <property type="molecule type" value="Genomic_DNA"/>
</dbReference>
<proteinExistence type="predicted"/>
<dbReference type="Gene3D" id="3.10.450.40">
    <property type="match status" value="1"/>
</dbReference>
<evidence type="ECO:0000313" key="2">
    <source>
        <dbReference type="Proteomes" id="UP000244140"/>
    </source>
</evidence>
<reference evidence="1 2" key="1">
    <citation type="submission" date="2018-04" db="EMBL/GenBank/DDBJ databases">
        <authorList>
            <person name="Van Tyne D."/>
        </authorList>
    </citation>
    <scope>NUCLEOTIDE SEQUENCE [LARGE SCALE GENOMIC DNA]</scope>
    <source>
        <strain evidence="1 2">B2535</strain>
    </source>
</reference>
<protein>
    <submittedName>
        <fullName evidence="1">DUF2634 domain-containing protein</fullName>
    </submittedName>
</protein>
<dbReference type="AlphaFoldDB" id="A0A855U3W1"/>
<organism evidence="1 2">
    <name type="scientific">Enterococcus faecalis</name>
    <name type="common">Streptococcus faecalis</name>
    <dbReference type="NCBI Taxonomy" id="1351"/>
    <lineage>
        <taxon>Bacteria</taxon>
        <taxon>Bacillati</taxon>
        <taxon>Bacillota</taxon>
        <taxon>Bacilli</taxon>
        <taxon>Lactobacillales</taxon>
        <taxon>Enterococcaceae</taxon>
        <taxon>Enterococcus</taxon>
    </lineage>
</organism>
<sequence>MRDLKIVNGDLSFIDYGILLVEGDLELAQSVFMILSIRLEEFKLDTSVGLESDNMFGKNYNEDYLKQDITEAILDQEPRINSIENIEIVRNNRQLNITVEMLSTLGDEVGVVIRA</sequence>
<dbReference type="InterPro" id="IPR020288">
    <property type="entry name" value="Sheath_initiator"/>
</dbReference>
<gene>
    <name evidence="1" type="ORF">DAI13_07490</name>
</gene>
<accession>A0A855U3W1</accession>
<dbReference type="RefSeq" id="WP_002417189.1">
    <property type="nucleotide sequence ID" value="NZ_CABGHS010000001.1"/>
</dbReference>
<dbReference type="Proteomes" id="UP000244140">
    <property type="component" value="Unassembled WGS sequence"/>
</dbReference>